<dbReference type="AlphaFoldDB" id="A0A4Y2MR11"/>
<comment type="caution">
    <text evidence="2">The sequence shown here is derived from an EMBL/GenBank/DDBJ whole genome shotgun (WGS) entry which is preliminary data.</text>
</comment>
<feature type="compositionally biased region" description="Basic and acidic residues" evidence="1">
    <location>
        <begin position="25"/>
        <end position="36"/>
    </location>
</feature>
<gene>
    <name evidence="2" type="ORF">AVEN_15184_1</name>
</gene>
<protein>
    <submittedName>
        <fullName evidence="2">Uncharacterized protein</fullName>
    </submittedName>
</protein>
<accession>A0A4Y2MR11</accession>
<keyword evidence="3" id="KW-1185">Reference proteome</keyword>
<proteinExistence type="predicted"/>
<evidence type="ECO:0000313" key="2">
    <source>
        <dbReference type="EMBL" id="GBN28800.1"/>
    </source>
</evidence>
<reference evidence="2 3" key="1">
    <citation type="journal article" date="2019" name="Sci. Rep.">
        <title>Orb-weaving spider Araneus ventricosus genome elucidates the spidroin gene catalogue.</title>
        <authorList>
            <person name="Kono N."/>
            <person name="Nakamura H."/>
            <person name="Ohtoshi R."/>
            <person name="Moran D.A.P."/>
            <person name="Shinohara A."/>
            <person name="Yoshida Y."/>
            <person name="Fujiwara M."/>
            <person name="Mori M."/>
            <person name="Tomita M."/>
            <person name="Arakawa K."/>
        </authorList>
    </citation>
    <scope>NUCLEOTIDE SEQUENCE [LARGE SCALE GENOMIC DNA]</scope>
</reference>
<name>A0A4Y2MR11_ARAVE</name>
<evidence type="ECO:0000256" key="1">
    <source>
        <dbReference type="SAM" id="MobiDB-lite"/>
    </source>
</evidence>
<feature type="region of interest" description="Disordered" evidence="1">
    <location>
        <begin position="1"/>
        <end position="36"/>
    </location>
</feature>
<organism evidence="2 3">
    <name type="scientific">Araneus ventricosus</name>
    <name type="common">Orbweaver spider</name>
    <name type="synonym">Epeira ventricosa</name>
    <dbReference type="NCBI Taxonomy" id="182803"/>
    <lineage>
        <taxon>Eukaryota</taxon>
        <taxon>Metazoa</taxon>
        <taxon>Ecdysozoa</taxon>
        <taxon>Arthropoda</taxon>
        <taxon>Chelicerata</taxon>
        <taxon>Arachnida</taxon>
        <taxon>Araneae</taxon>
        <taxon>Araneomorphae</taxon>
        <taxon>Entelegynae</taxon>
        <taxon>Araneoidea</taxon>
        <taxon>Araneidae</taxon>
        <taxon>Araneus</taxon>
    </lineage>
</organism>
<dbReference type="Proteomes" id="UP000499080">
    <property type="component" value="Unassembled WGS sequence"/>
</dbReference>
<dbReference type="EMBL" id="BGPR01007692">
    <property type="protein sequence ID" value="GBN28800.1"/>
    <property type="molecule type" value="Genomic_DNA"/>
</dbReference>
<sequence length="79" mass="9092">MASRNGPNAVEGQLKRKPNQVHSRTNRDHHSPCTAESERTCFAALSKIRRWMWLCDDFVTDFLKPKARCTLADSSRFGR</sequence>
<evidence type="ECO:0000313" key="3">
    <source>
        <dbReference type="Proteomes" id="UP000499080"/>
    </source>
</evidence>